<evidence type="ECO:0000313" key="2">
    <source>
        <dbReference type="Proteomes" id="UP001056120"/>
    </source>
</evidence>
<name>A0ACB9EBM3_9ASTR</name>
<protein>
    <submittedName>
        <fullName evidence="1">Uncharacterized protein</fullName>
    </submittedName>
</protein>
<comment type="caution">
    <text evidence="1">The sequence shown here is derived from an EMBL/GenBank/DDBJ whole genome shotgun (WGS) entry which is preliminary data.</text>
</comment>
<reference evidence="1 2" key="2">
    <citation type="journal article" date="2022" name="Mol. Ecol. Resour.">
        <title>The genomes of chicory, endive, great burdock and yacon provide insights into Asteraceae paleo-polyploidization history and plant inulin production.</title>
        <authorList>
            <person name="Fan W."/>
            <person name="Wang S."/>
            <person name="Wang H."/>
            <person name="Wang A."/>
            <person name="Jiang F."/>
            <person name="Liu H."/>
            <person name="Zhao H."/>
            <person name="Xu D."/>
            <person name="Zhang Y."/>
        </authorList>
    </citation>
    <scope>NUCLEOTIDE SEQUENCE [LARGE SCALE GENOMIC DNA]</scope>
    <source>
        <strain evidence="2">cv. Yunnan</strain>
        <tissue evidence="1">Leaves</tissue>
    </source>
</reference>
<organism evidence="1 2">
    <name type="scientific">Smallanthus sonchifolius</name>
    <dbReference type="NCBI Taxonomy" id="185202"/>
    <lineage>
        <taxon>Eukaryota</taxon>
        <taxon>Viridiplantae</taxon>
        <taxon>Streptophyta</taxon>
        <taxon>Embryophyta</taxon>
        <taxon>Tracheophyta</taxon>
        <taxon>Spermatophyta</taxon>
        <taxon>Magnoliopsida</taxon>
        <taxon>eudicotyledons</taxon>
        <taxon>Gunneridae</taxon>
        <taxon>Pentapetalae</taxon>
        <taxon>asterids</taxon>
        <taxon>campanulids</taxon>
        <taxon>Asterales</taxon>
        <taxon>Asteraceae</taxon>
        <taxon>Asteroideae</taxon>
        <taxon>Heliantheae alliance</taxon>
        <taxon>Millerieae</taxon>
        <taxon>Smallanthus</taxon>
    </lineage>
</organism>
<evidence type="ECO:0000313" key="1">
    <source>
        <dbReference type="EMBL" id="KAI3756227.1"/>
    </source>
</evidence>
<keyword evidence="2" id="KW-1185">Reference proteome</keyword>
<accession>A0ACB9EBM3</accession>
<dbReference type="EMBL" id="CM042035">
    <property type="protein sequence ID" value="KAI3756227.1"/>
    <property type="molecule type" value="Genomic_DNA"/>
</dbReference>
<proteinExistence type="predicted"/>
<dbReference type="Proteomes" id="UP001056120">
    <property type="component" value="Linkage Group LG18"/>
</dbReference>
<reference evidence="2" key="1">
    <citation type="journal article" date="2022" name="Mol. Ecol. Resour.">
        <title>The genomes of chicory, endive, great burdock and yacon provide insights into Asteraceae palaeo-polyploidization history and plant inulin production.</title>
        <authorList>
            <person name="Fan W."/>
            <person name="Wang S."/>
            <person name="Wang H."/>
            <person name="Wang A."/>
            <person name="Jiang F."/>
            <person name="Liu H."/>
            <person name="Zhao H."/>
            <person name="Xu D."/>
            <person name="Zhang Y."/>
        </authorList>
    </citation>
    <scope>NUCLEOTIDE SEQUENCE [LARGE SCALE GENOMIC DNA]</scope>
    <source>
        <strain evidence="2">cv. Yunnan</strain>
    </source>
</reference>
<sequence length="257" mass="29132">MVILMPQTVTNKLTVEATFIAHFLGGSNRLLQLMKKNFQELGLKKEDCLELSWAECAVFWANMDHTSAAEVLLDRNSYAASFLVRKTDYVQTPISKLGWESIFNKLVELGKCCVFLNPYGGVMDEIPADATPCPHRAGNLFKVQYWINWSEGDPEVDGRYVNQTRVLHEFMTKYVSKNPRCVYLNYRDLDIGVRVGSGVSGYNSGKVYGEKYFKGNFDRWVKVKTAVDPDNFFRSEQSIPTLPGIKNAEACLLISKI</sequence>
<gene>
    <name evidence="1" type="ORF">L1987_56045</name>
</gene>